<dbReference type="Gene3D" id="3.10.129.10">
    <property type="entry name" value="Hotdog Thioesterase"/>
    <property type="match status" value="1"/>
</dbReference>
<dbReference type="RefSeq" id="WP_211631779.1">
    <property type="nucleotide sequence ID" value="NZ_CP073100.1"/>
</dbReference>
<reference evidence="3" key="1">
    <citation type="submission" date="2021-04" db="EMBL/GenBank/DDBJ databases">
        <title>Luteolibacter sp. 32A isolated from the skin of an Anderson's salamander (Ambystoma andersonii).</title>
        <authorList>
            <person name="Spergser J."/>
            <person name="Busse H.-J."/>
        </authorList>
    </citation>
    <scope>NUCLEOTIDE SEQUENCE</scope>
    <source>
        <strain evidence="3">32A</strain>
    </source>
</reference>
<dbReference type="NCBIfam" id="TIGR02447">
    <property type="entry name" value="yiiD_Cterm"/>
    <property type="match status" value="1"/>
</dbReference>
<gene>
    <name evidence="3" type="ORF">KBB96_01805</name>
</gene>
<feature type="transmembrane region" description="Helical" evidence="1">
    <location>
        <begin position="51"/>
        <end position="72"/>
    </location>
</feature>
<evidence type="ECO:0000313" key="4">
    <source>
        <dbReference type="Proteomes" id="UP000676169"/>
    </source>
</evidence>
<evidence type="ECO:0000313" key="3">
    <source>
        <dbReference type="EMBL" id="QUE51640.1"/>
    </source>
</evidence>
<keyword evidence="4" id="KW-1185">Reference proteome</keyword>
<dbReference type="InterPro" id="IPR012660">
    <property type="entry name" value="YiiD_C"/>
</dbReference>
<feature type="domain" description="Thioesterase putative" evidence="2">
    <location>
        <begin position="10"/>
        <end position="146"/>
    </location>
</feature>
<keyword evidence="1" id="KW-0812">Transmembrane</keyword>
<keyword evidence="1" id="KW-0472">Membrane</keyword>
<dbReference type="AlphaFoldDB" id="A0A975PF10"/>
<organism evidence="3 4">
    <name type="scientific">Luteolibacter ambystomatis</name>
    <dbReference type="NCBI Taxonomy" id="2824561"/>
    <lineage>
        <taxon>Bacteria</taxon>
        <taxon>Pseudomonadati</taxon>
        <taxon>Verrucomicrobiota</taxon>
        <taxon>Verrucomicrobiia</taxon>
        <taxon>Verrucomicrobiales</taxon>
        <taxon>Verrucomicrobiaceae</taxon>
        <taxon>Luteolibacter</taxon>
    </lineage>
</organism>
<dbReference type="SUPFAM" id="SSF54637">
    <property type="entry name" value="Thioesterase/thiol ester dehydrase-isomerase"/>
    <property type="match status" value="1"/>
</dbReference>
<sequence>MNEALLLETERFLHDRIPLAAAMGVRIESYDSSGLILTAPLEANHNHLGTAFGGSLAAVATLAGYALLWLELNDRDSHIVIRSSRISYKHPVEGELRAICLHPGASAIARFKTWFAKAGKASLPLKVLMGPTDRPHVGFEGVYVAIR</sequence>
<name>A0A975PF10_9BACT</name>
<protein>
    <submittedName>
        <fullName evidence="3">YiiD C-terminal domain-containing protein</fullName>
    </submittedName>
</protein>
<dbReference type="Pfam" id="PF09500">
    <property type="entry name" value="YiiD_C"/>
    <property type="match status" value="1"/>
</dbReference>
<proteinExistence type="predicted"/>
<keyword evidence="1" id="KW-1133">Transmembrane helix</keyword>
<evidence type="ECO:0000256" key="1">
    <source>
        <dbReference type="SAM" id="Phobius"/>
    </source>
</evidence>
<evidence type="ECO:0000259" key="2">
    <source>
        <dbReference type="Pfam" id="PF09500"/>
    </source>
</evidence>
<dbReference type="EMBL" id="CP073100">
    <property type="protein sequence ID" value="QUE51640.1"/>
    <property type="molecule type" value="Genomic_DNA"/>
</dbReference>
<accession>A0A975PF10</accession>
<dbReference type="Proteomes" id="UP000676169">
    <property type="component" value="Chromosome"/>
</dbReference>
<dbReference type="KEGG" id="lamb:KBB96_01805"/>
<dbReference type="InterPro" id="IPR029069">
    <property type="entry name" value="HotDog_dom_sf"/>
</dbReference>